<dbReference type="SUPFAM" id="SSF54060">
    <property type="entry name" value="His-Me finger endonucleases"/>
    <property type="match status" value="1"/>
</dbReference>
<evidence type="ECO:0000256" key="6">
    <source>
        <dbReference type="SAM" id="SignalP"/>
    </source>
</evidence>
<sequence>MTRNLLFLLFLPFSLLAQIPQYYNEVNFRENKELIKQQIAYLITRTHNEIGYKKVWDVLDRADEDPENPKNVLLLYGYETGNESSKFSRTRSKESKHQGGSSKGKWNREHVYAKSLGTPKLIGEGDKVDAGSDAHNLRASDGSFNSTRGNKIFEDAQGIARSLSNNTWYPGDEWKGDVARIIMYMYMRWGTRTKANNISASGNTIYKVPDMPDLFLKWNIEDPVSDFERNRNEQIFYTQTNRNPFIDNPYLATLIWGGDKAEDTWGLEQILSTNDIFAKEETLAIYPSVAFPSETISISQKVNHIGIFSMEGKLVHQATNTQQFPAPLQKGVYIVKMLSAENNKPITKKMIVK</sequence>
<dbReference type="RefSeq" id="WP_327983626.1">
    <property type="nucleotide sequence ID" value="NZ_CP136426.1"/>
</dbReference>
<reference evidence="7" key="1">
    <citation type="submission" date="2023-10" db="EMBL/GenBank/DDBJ databases">
        <title>Characterization and whole genome sequencing of a novel strain of Bergeyella porcorum QD2021 isolated from pig.</title>
        <authorList>
            <person name="Liu G."/>
            <person name="Chen C."/>
            <person name="Han X."/>
        </authorList>
    </citation>
    <scope>NUCLEOTIDE SEQUENCE</scope>
    <source>
        <strain evidence="7">QD2021</strain>
    </source>
</reference>
<dbReference type="KEGG" id="bpor:BPO_1363"/>
<evidence type="ECO:0000256" key="1">
    <source>
        <dbReference type="ARBA" id="ARBA00006429"/>
    </source>
</evidence>
<keyword evidence="3 6" id="KW-0732">Signal</keyword>
<evidence type="ECO:0000313" key="7">
    <source>
        <dbReference type="EMBL" id="WOC52010.1"/>
    </source>
</evidence>
<keyword evidence="8" id="KW-1185">Reference proteome</keyword>
<dbReference type="GO" id="GO:0016787">
    <property type="term" value="F:hydrolase activity"/>
    <property type="evidence" value="ECO:0007669"/>
    <property type="project" value="UniProtKB-KW"/>
</dbReference>
<keyword evidence="4" id="KW-0378">Hydrolase</keyword>
<dbReference type="InterPro" id="IPR007346">
    <property type="entry name" value="Endonuclease-I"/>
</dbReference>
<dbReference type="GO" id="GO:0004518">
    <property type="term" value="F:nuclease activity"/>
    <property type="evidence" value="ECO:0007669"/>
    <property type="project" value="UniProtKB-KW"/>
</dbReference>
<dbReference type="Pfam" id="PF04231">
    <property type="entry name" value="Endonuclease_1"/>
    <property type="match status" value="1"/>
</dbReference>
<dbReference type="PANTHER" id="PTHR33607">
    <property type="entry name" value="ENDONUCLEASE-1"/>
    <property type="match status" value="1"/>
</dbReference>
<comment type="similarity">
    <text evidence="1">Belongs to the EndA/NucM nuclease family.</text>
</comment>
<evidence type="ECO:0000313" key="8">
    <source>
        <dbReference type="Proteomes" id="UP001432059"/>
    </source>
</evidence>
<feature type="signal peptide" evidence="6">
    <location>
        <begin position="1"/>
        <end position="17"/>
    </location>
</feature>
<protein>
    <submittedName>
        <fullName evidence="7">T9SS C-terminal target domain-containing protein</fullName>
    </submittedName>
</protein>
<accession>A0AAU0F115</accession>
<dbReference type="InterPro" id="IPR026444">
    <property type="entry name" value="Secre_tail"/>
</dbReference>
<feature type="region of interest" description="Disordered" evidence="5">
    <location>
        <begin position="83"/>
        <end position="105"/>
    </location>
</feature>
<dbReference type="EMBL" id="CP136426">
    <property type="protein sequence ID" value="WOC52010.1"/>
    <property type="molecule type" value="Genomic_DNA"/>
</dbReference>
<name>A0AAU0F115_9FLAO</name>
<evidence type="ECO:0000256" key="3">
    <source>
        <dbReference type="ARBA" id="ARBA00022729"/>
    </source>
</evidence>
<evidence type="ECO:0000256" key="2">
    <source>
        <dbReference type="ARBA" id="ARBA00022722"/>
    </source>
</evidence>
<dbReference type="NCBIfam" id="TIGR04183">
    <property type="entry name" value="Por_Secre_tail"/>
    <property type="match status" value="1"/>
</dbReference>
<gene>
    <name evidence="7" type="ORF">BPO_1363</name>
</gene>
<evidence type="ECO:0000256" key="5">
    <source>
        <dbReference type="SAM" id="MobiDB-lite"/>
    </source>
</evidence>
<dbReference type="Proteomes" id="UP001432059">
    <property type="component" value="Chromosome"/>
</dbReference>
<keyword evidence="2" id="KW-0540">Nuclease</keyword>
<dbReference type="PANTHER" id="PTHR33607:SF2">
    <property type="entry name" value="ENDONUCLEASE-1"/>
    <property type="match status" value="1"/>
</dbReference>
<feature type="chain" id="PRO_5043736976" evidence="6">
    <location>
        <begin position="18"/>
        <end position="353"/>
    </location>
</feature>
<dbReference type="InterPro" id="IPR044925">
    <property type="entry name" value="His-Me_finger_sf"/>
</dbReference>
<organism evidence="7 8">
    <name type="scientific">Bergeyella porcorum</name>
    <dbReference type="NCBI Taxonomy" id="1735111"/>
    <lineage>
        <taxon>Bacteria</taxon>
        <taxon>Pseudomonadati</taxon>
        <taxon>Bacteroidota</taxon>
        <taxon>Flavobacteriia</taxon>
        <taxon>Flavobacteriales</taxon>
        <taxon>Weeksellaceae</taxon>
        <taxon>Bergeyella</taxon>
    </lineage>
</organism>
<evidence type="ECO:0000256" key="4">
    <source>
        <dbReference type="ARBA" id="ARBA00022801"/>
    </source>
</evidence>
<proteinExistence type="inferred from homology"/>
<dbReference type="AlphaFoldDB" id="A0AAU0F115"/>